<evidence type="ECO:0000256" key="1">
    <source>
        <dbReference type="ARBA" id="ARBA00004167"/>
    </source>
</evidence>
<dbReference type="OMA" id="RTQKCAS"/>
<reference evidence="8" key="1">
    <citation type="journal article" date="2017" name="Genome Biol.">
        <title>Comparative genomics reveals high biological diversity and specific adaptations in the industrially and medically important fungal genus Aspergillus.</title>
        <authorList>
            <person name="de Vries R.P."/>
            <person name="Riley R."/>
            <person name="Wiebenga A."/>
            <person name="Aguilar-Osorio G."/>
            <person name="Amillis S."/>
            <person name="Uchima C.A."/>
            <person name="Anderluh G."/>
            <person name="Asadollahi M."/>
            <person name="Askin M."/>
            <person name="Barry K."/>
            <person name="Battaglia E."/>
            <person name="Bayram O."/>
            <person name="Benocci T."/>
            <person name="Braus-Stromeyer S.A."/>
            <person name="Caldana C."/>
            <person name="Canovas D."/>
            <person name="Cerqueira G.C."/>
            <person name="Chen F."/>
            <person name="Chen W."/>
            <person name="Choi C."/>
            <person name="Clum A."/>
            <person name="Dos Santos R.A."/>
            <person name="Damasio A.R."/>
            <person name="Diallinas G."/>
            <person name="Emri T."/>
            <person name="Fekete E."/>
            <person name="Flipphi M."/>
            <person name="Freyberg S."/>
            <person name="Gallo A."/>
            <person name="Gournas C."/>
            <person name="Habgood R."/>
            <person name="Hainaut M."/>
            <person name="Harispe M.L."/>
            <person name="Henrissat B."/>
            <person name="Hilden K.S."/>
            <person name="Hope R."/>
            <person name="Hossain A."/>
            <person name="Karabika E."/>
            <person name="Karaffa L."/>
            <person name="Karanyi Z."/>
            <person name="Krasevec N."/>
            <person name="Kuo A."/>
            <person name="Kusch H."/>
            <person name="LaButti K."/>
            <person name="Lagendijk E.L."/>
            <person name="Lapidus A."/>
            <person name="Levasseur A."/>
            <person name="Lindquist E."/>
            <person name="Lipzen A."/>
            <person name="Logrieco A.F."/>
            <person name="MacCabe A."/>
            <person name="Maekelae M.R."/>
            <person name="Malavazi I."/>
            <person name="Melin P."/>
            <person name="Meyer V."/>
            <person name="Mielnichuk N."/>
            <person name="Miskei M."/>
            <person name="Molnar A.P."/>
            <person name="Mule G."/>
            <person name="Ngan C.Y."/>
            <person name="Orejas M."/>
            <person name="Orosz E."/>
            <person name="Ouedraogo J.P."/>
            <person name="Overkamp K.M."/>
            <person name="Park H.-S."/>
            <person name="Perrone G."/>
            <person name="Piumi F."/>
            <person name="Punt P.J."/>
            <person name="Ram A.F."/>
            <person name="Ramon A."/>
            <person name="Rauscher S."/>
            <person name="Record E."/>
            <person name="Riano-Pachon D.M."/>
            <person name="Robert V."/>
            <person name="Roehrig J."/>
            <person name="Ruller R."/>
            <person name="Salamov A."/>
            <person name="Salih N.S."/>
            <person name="Samson R.A."/>
            <person name="Sandor E."/>
            <person name="Sanguinetti M."/>
            <person name="Schuetze T."/>
            <person name="Sepcic K."/>
            <person name="Shelest E."/>
            <person name="Sherlock G."/>
            <person name="Sophianopoulou V."/>
            <person name="Squina F.M."/>
            <person name="Sun H."/>
            <person name="Susca A."/>
            <person name="Todd R.B."/>
            <person name="Tsang A."/>
            <person name="Unkles S.E."/>
            <person name="van de Wiele N."/>
            <person name="van Rossen-Uffink D."/>
            <person name="Oliveira J.V."/>
            <person name="Vesth T.C."/>
            <person name="Visser J."/>
            <person name="Yu J.-H."/>
            <person name="Zhou M."/>
            <person name="Andersen M.R."/>
            <person name="Archer D.B."/>
            <person name="Baker S.E."/>
            <person name="Benoit I."/>
            <person name="Brakhage A.A."/>
            <person name="Braus G.H."/>
            <person name="Fischer R."/>
            <person name="Frisvad J.C."/>
            <person name="Goldman G.H."/>
            <person name="Houbraken J."/>
            <person name="Oakley B."/>
            <person name="Pocsi I."/>
            <person name="Scazzocchio C."/>
            <person name="Seiboth B."/>
            <person name="vanKuyk P.A."/>
            <person name="Wortman J."/>
            <person name="Dyer P.S."/>
            <person name="Grigoriev I.V."/>
        </authorList>
    </citation>
    <scope>NUCLEOTIDE SEQUENCE [LARGE SCALE GENOMIC DNA]</scope>
    <source>
        <strain evidence="8">ATCC 16872 / CBS 172.66 / WB 5094</strain>
    </source>
</reference>
<accession>A0A1L9WJT0</accession>
<feature type="transmembrane region" description="Helical" evidence="6">
    <location>
        <begin position="89"/>
        <end position="113"/>
    </location>
</feature>
<evidence type="ECO:0008006" key="9">
    <source>
        <dbReference type="Google" id="ProtNLM"/>
    </source>
</evidence>
<dbReference type="GO" id="GO:0016020">
    <property type="term" value="C:membrane"/>
    <property type="evidence" value="ECO:0007669"/>
    <property type="project" value="UniProtKB-SubCell"/>
</dbReference>
<comment type="subcellular location">
    <subcellularLocation>
        <location evidence="1">Membrane</location>
        <topology evidence="1">Single-pass membrane protein</topology>
    </subcellularLocation>
</comment>
<dbReference type="RefSeq" id="XP_020052752.1">
    <property type="nucleotide sequence ID" value="XM_020201806.1"/>
</dbReference>
<dbReference type="VEuPathDB" id="FungiDB:ASPACDRAFT_46574"/>
<evidence type="ECO:0000313" key="8">
    <source>
        <dbReference type="Proteomes" id="UP000184546"/>
    </source>
</evidence>
<organism evidence="7 8">
    <name type="scientific">Aspergillus aculeatus (strain ATCC 16872 / CBS 172.66 / WB 5094)</name>
    <dbReference type="NCBI Taxonomy" id="690307"/>
    <lineage>
        <taxon>Eukaryota</taxon>
        <taxon>Fungi</taxon>
        <taxon>Dikarya</taxon>
        <taxon>Ascomycota</taxon>
        <taxon>Pezizomycotina</taxon>
        <taxon>Eurotiomycetes</taxon>
        <taxon>Eurotiomycetidae</taxon>
        <taxon>Eurotiales</taxon>
        <taxon>Aspergillaceae</taxon>
        <taxon>Aspergillus</taxon>
        <taxon>Aspergillus subgen. Circumdati</taxon>
    </lineage>
</organism>
<proteinExistence type="predicted"/>
<name>A0A1L9WJT0_ASPA1</name>
<evidence type="ECO:0000256" key="2">
    <source>
        <dbReference type="ARBA" id="ARBA00022692"/>
    </source>
</evidence>
<protein>
    <recommendedName>
        <fullName evidence="9">Mid2 domain-containing protein</fullName>
    </recommendedName>
</protein>
<evidence type="ECO:0000256" key="4">
    <source>
        <dbReference type="ARBA" id="ARBA00023136"/>
    </source>
</evidence>
<keyword evidence="4 6" id="KW-0472">Membrane</keyword>
<dbReference type="PANTHER" id="PTHR15549">
    <property type="entry name" value="PAIRED IMMUNOGLOBULIN-LIKE TYPE 2 RECEPTOR"/>
    <property type="match status" value="1"/>
</dbReference>
<evidence type="ECO:0000256" key="6">
    <source>
        <dbReference type="SAM" id="Phobius"/>
    </source>
</evidence>
<dbReference type="EMBL" id="KV878985">
    <property type="protein sequence ID" value="OJJ96412.1"/>
    <property type="molecule type" value="Genomic_DNA"/>
</dbReference>
<keyword evidence="3 6" id="KW-1133">Transmembrane helix</keyword>
<gene>
    <name evidence="7" type="ORF">ASPACDRAFT_46574</name>
</gene>
<feature type="region of interest" description="Disordered" evidence="5">
    <location>
        <begin position="62"/>
        <end position="87"/>
    </location>
</feature>
<dbReference type="Proteomes" id="UP000184546">
    <property type="component" value="Unassembled WGS sequence"/>
</dbReference>
<keyword evidence="2 6" id="KW-0812">Transmembrane</keyword>
<evidence type="ECO:0000256" key="3">
    <source>
        <dbReference type="ARBA" id="ARBA00022989"/>
    </source>
</evidence>
<dbReference type="STRING" id="690307.A0A1L9WJT0"/>
<evidence type="ECO:0000256" key="5">
    <source>
        <dbReference type="SAM" id="MobiDB-lite"/>
    </source>
</evidence>
<keyword evidence="8" id="KW-1185">Reference proteome</keyword>
<dbReference type="AlphaFoldDB" id="A0A1L9WJT0"/>
<dbReference type="GO" id="GO:0071944">
    <property type="term" value="C:cell periphery"/>
    <property type="evidence" value="ECO:0007669"/>
    <property type="project" value="UniProtKB-ARBA"/>
</dbReference>
<dbReference type="InterPro" id="IPR051694">
    <property type="entry name" value="Immunoregulatory_rcpt-like"/>
</dbReference>
<dbReference type="GeneID" id="30975620"/>
<dbReference type="OrthoDB" id="3557178at2759"/>
<sequence length="172" mass="18248">MTIYQTSPYGGPSASNLFCAQAWNANTVYRELPAASTTPTSKSSLTTAAITSSPTVTSIKETSAATISSTTPTARESVTTSSSGSSSKAWIAGPVVGAVVGIAIIVGGAIFFLSRKQRRTFHPQPQYDLGSGYPYGGNGSFVQQQQQQPQERHELYQEHFAPKGPATVYELH</sequence>
<evidence type="ECO:0000313" key="7">
    <source>
        <dbReference type="EMBL" id="OJJ96412.1"/>
    </source>
</evidence>